<evidence type="ECO:0000256" key="1">
    <source>
        <dbReference type="SAM" id="MobiDB-lite"/>
    </source>
</evidence>
<accession>A0A6V7W2I1</accession>
<sequence>MSRGTKQGDQGTKHQRGTKHLFGVKNSKMQIIPHSIQLDELFRMRYNLHFRIFHSKKVLGPPWFFDFSGPITRSESFPVIGSGTVRLSSPRRIELLPPEN</sequence>
<proteinExistence type="predicted"/>
<dbReference type="EMBL" id="CAJEWN010000398">
    <property type="protein sequence ID" value="CAD2181385.1"/>
    <property type="molecule type" value="Genomic_DNA"/>
</dbReference>
<feature type="compositionally biased region" description="Polar residues" evidence="1">
    <location>
        <begin position="1"/>
        <end position="10"/>
    </location>
</feature>
<dbReference type="Proteomes" id="UP000580250">
    <property type="component" value="Unassembled WGS sequence"/>
</dbReference>
<name>A0A6V7W2I1_MELEN</name>
<comment type="caution">
    <text evidence="2">The sequence shown here is derived from an EMBL/GenBank/DDBJ whole genome shotgun (WGS) entry which is preliminary data.</text>
</comment>
<evidence type="ECO:0000313" key="3">
    <source>
        <dbReference type="Proteomes" id="UP000580250"/>
    </source>
</evidence>
<organism evidence="2 3">
    <name type="scientific">Meloidogyne enterolobii</name>
    <name type="common">Root-knot nematode worm</name>
    <name type="synonym">Meloidogyne mayaguensis</name>
    <dbReference type="NCBI Taxonomy" id="390850"/>
    <lineage>
        <taxon>Eukaryota</taxon>
        <taxon>Metazoa</taxon>
        <taxon>Ecdysozoa</taxon>
        <taxon>Nematoda</taxon>
        <taxon>Chromadorea</taxon>
        <taxon>Rhabditida</taxon>
        <taxon>Tylenchina</taxon>
        <taxon>Tylenchomorpha</taxon>
        <taxon>Tylenchoidea</taxon>
        <taxon>Meloidogynidae</taxon>
        <taxon>Meloidogyninae</taxon>
        <taxon>Meloidogyne</taxon>
    </lineage>
</organism>
<reference evidence="2 3" key="1">
    <citation type="submission" date="2020-08" db="EMBL/GenBank/DDBJ databases">
        <authorList>
            <person name="Koutsovoulos G."/>
            <person name="Danchin GJ E."/>
        </authorList>
    </citation>
    <scope>NUCLEOTIDE SEQUENCE [LARGE SCALE GENOMIC DNA]</scope>
</reference>
<feature type="region of interest" description="Disordered" evidence="1">
    <location>
        <begin position="1"/>
        <end position="20"/>
    </location>
</feature>
<protein>
    <submittedName>
        <fullName evidence="2">Uncharacterized protein</fullName>
    </submittedName>
</protein>
<dbReference type="AlphaFoldDB" id="A0A6V7W2I1"/>
<evidence type="ECO:0000313" key="2">
    <source>
        <dbReference type="EMBL" id="CAD2181385.1"/>
    </source>
</evidence>
<gene>
    <name evidence="2" type="ORF">MENT_LOCUS33525</name>
</gene>